<name>A0ACC2Q1X6_9NEOP</name>
<gene>
    <name evidence="1" type="ORF">PYW08_012397</name>
</gene>
<evidence type="ECO:0000313" key="2">
    <source>
        <dbReference type="Proteomes" id="UP001231649"/>
    </source>
</evidence>
<keyword evidence="2" id="KW-1185">Reference proteome</keyword>
<proteinExistence type="predicted"/>
<dbReference type="Proteomes" id="UP001231649">
    <property type="component" value="Chromosome 30"/>
</dbReference>
<sequence length="205" mass="23407">MHDLCVEMQHQNETPLPRQIAGWRIEFLWDVKILLATATVTTQFWACHNTAVSPLFEAWLGRPHGVLIFRMTEVLTGHGKFGRFLHRIRAEETPGCRHCMASPEDTVEHTVEVCPTWEEHRRVLVGVIGGGDLSRRALVQSMVCSEEEWQAVASFCEAVMLVKQEADRIRQRQQRPRRSRRRLDPAAIPRYPATVDTGSRTVSNG</sequence>
<organism evidence="1 2">
    <name type="scientific">Mythimna loreyi</name>
    <dbReference type="NCBI Taxonomy" id="667449"/>
    <lineage>
        <taxon>Eukaryota</taxon>
        <taxon>Metazoa</taxon>
        <taxon>Ecdysozoa</taxon>
        <taxon>Arthropoda</taxon>
        <taxon>Hexapoda</taxon>
        <taxon>Insecta</taxon>
        <taxon>Pterygota</taxon>
        <taxon>Neoptera</taxon>
        <taxon>Endopterygota</taxon>
        <taxon>Lepidoptera</taxon>
        <taxon>Glossata</taxon>
        <taxon>Ditrysia</taxon>
        <taxon>Noctuoidea</taxon>
        <taxon>Noctuidae</taxon>
        <taxon>Noctuinae</taxon>
        <taxon>Hadenini</taxon>
        <taxon>Mythimna</taxon>
    </lineage>
</organism>
<evidence type="ECO:0000313" key="1">
    <source>
        <dbReference type="EMBL" id="KAJ8705077.1"/>
    </source>
</evidence>
<accession>A0ACC2Q1X6</accession>
<comment type="caution">
    <text evidence="1">The sequence shown here is derived from an EMBL/GenBank/DDBJ whole genome shotgun (WGS) entry which is preliminary data.</text>
</comment>
<reference evidence="1" key="1">
    <citation type="submission" date="2023-03" db="EMBL/GenBank/DDBJ databases">
        <title>Chromosome-level genomes of two armyworms, Mythimna separata and Mythimna loreyi, provide insights into the biosynthesis and reception of sex pheromones.</title>
        <authorList>
            <person name="Zhao H."/>
        </authorList>
    </citation>
    <scope>NUCLEOTIDE SEQUENCE</scope>
    <source>
        <strain evidence="1">BeijingLab</strain>
    </source>
</reference>
<dbReference type="EMBL" id="CM056806">
    <property type="protein sequence ID" value="KAJ8705077.1"/>
    <property type="molecule type" value="Genomic_DNA"/>
</dbReference>
<protein>
    <submittedName>
        <fullName evidence="1">Uncharacterized protein</fullName>
    </submittedName>
</protein>